<dbReference type="InterPro" id="IPR001133">
    <property type="entry name" value="NADH_UbQ_OxRdtase_chain4L/K"/>
</dbReference>
<feature type="transmembrane region" description="Helical" evidence="11">
    <location>
        <begin position="6"/>
        <end position="23"/>
    </location>
</feature>
<dbReference type="PANTHER" id="PTHR11434">
    <property type="entry name" value="NADH-UBIQUINONE OXIDOREDUCTASE SUBUNIT ND4L"/>
    <property type="match status" value="1"/>
</dbReference>
<reference evidence="12 13" key="1">
    <citation type="journal article" date="2011" name="J. Bacteriol.">
        <title>Genome sequence of Chthoniobacter flavus Ellin428, an aerobic heterotrophic soil bacterium.</title>
        <authorList>
            <person name="Kant R."/>
            <person name="van Passel M.W."/>
            <person name="Palva A."/>
            <person name="Lucas S."/>
            <person name="Lapidus A."/>
            <person name="Glavina Del Rio T."/>
            <person name="Dalin E."/>
            <person name="Tice H."/>
            <person name="Bruce D."/>
            <person name="Goodwin L."/>
            <person name="Pitluck S."/>
            <person name="Larimer F.W."/>
            <person name="Land M.L."/>
            <person name="Hauser L."/>
            <person name="Sangwan P."/>
            <person name="de Vos W.M."/>
            <person name="Janssen P.H."/>
            <person name="Smidt H."/>
        </authorList>
    </citation>
    <scope>NUCLEOTIDE SEQUENCE [LARGE SCALE GENOMIC DNA]</scope>
    <source>
        <strain evidence="12 13">Ellin428</strain>
    </source>
</reference>
<evidence type="ECO:0000313" key="13">
    <source>
        <dbReference type="Proteomes" id="UP000005824"/>
    </source>
</evidence>
<dbReference type="RefSeq" id="WP_006977859.1">
    <property type="nucleotide sequence ID" value="NZ_ABVL01000001.1"/>
</dbReference>
<dbReference type="AlphaFoldDB" id="B4CV19"/>
<dbReference type="NCBIfam" id="NF004321">
    <property type="entry name" value="PRK05715.1-3"/>
    <property type="match status" value="1"/>
</dbReference>
<keyword evidence="11" id="KW-1003">Cell membrane</keyword>
<sequence length="106" mass="11734">MTITLFHYLFVSGLLFAIGLAGVMLRRNIIIIFMCLELMLNAANLSLVAFSRFNLVNGLPNYNAQVLVFFIITVAAAEVAVGLAIIVALYRARQTTHVEDINSLKF</sequence>
<accession>B4CV19</accession>
<dbReference type="InParanoid" id="B4CV19"/>
<comment type="catalytic activity">
    <reaction evidence="11">
        <text>a quinone + NADH + 5 H(+)(in) = a quinol + NAD(+) + 4 H(+)(out)</text>
        <dbReference type="Rhea" id="RHEA:57888"/>
        <dbReference type="ChEBI" id="CHEBI:15378"/>
        <dbReference type="ChEBI" id="CHEBI:24646"/>
        <dbReference type="ChEBI" id="CHEBI:57540"/>
        <dbReference type="ChEBI" id="CHEBI:57945"/>
        <dbReference type="ChEBI" id="CHEBI:132124"/>
    </reaction>
</comment>
<dbReference type="GO" id="GO:0042773">
    <property type="term" value="P:ATP synthesis coupled electron transport"/>
    <property type="evidence" value="ECO:0007669"/>
    <property type="project" value="InterPro"/>
</dbReference>
<dbReference type="GO" id="GO:0048038">
    <property type="term" value="F:quinone binding"/>
    <property type="evidence" value="ECO:0007669"/>
    <property type="project" value="UniProtKB-KW"/>
</dbReference>
<keyword evidence="10 11" id="KW-0472">Membrane</keyword>
<dbReference type="Proteomes" id="UP000005824">
    <property type="component" value="Unassembled WGS sequence"/>
</dbReference>
<evidence type="ECO:0000256" key="11">
    <source>
        <dbReference type="HAMAP-Rule" id="MF_01456"/>
    </source>
</evidence>
<dbReference type="GO" id="GO:0005886">
    <property type="term" value="C:plasma membrane"/>
    <property type="evidence" value="ECO:0007669"/>
    <property type="project" value="UniProtKB-SubCell"/>
</dbReference>
<feature type="transmembrane region" description="Helical" evidence="11">
    <location>
        <begin position="62"/>
        <end position="90"/>
    </location>
</feature>
<dbReference type="EMBL" id="ABVL01000001">
    <property type="protein sequence ID" value="EDY22407.1"/>
    <property type="molecule type" value="Genomic_DNA"/>
</dbReference>
<dbReference type="STRING" id="497964.CfE428DRAFT_0532"/>
<keyword evidence="7 11" id="KW-1278">Translocase</keyword>
<comment type="caution">
    <text evidence="12">The sequence shown here is derived from an EMBL/GenBank/DDBJ whole genome shotgun (WGS) entry which is preliminary data.</text>
</comment>
<keyword evidence="8 11" id="KW-1133">Transmembrane helix</keyword>
<feature type="transmembrane region" description="Helical" evidence="11">
    <location>
        <begin position="30"/>
        <end position="50"/>
    </location>
</feature>
<comment type="subcellular location">
    <subcellularLocation>
        <location evidence="11">Cell membrane</location>
        <topology evidence="11">Multi-pass membrane protein</topology>
    </subcellularLocation>
    <subcellularLocation>
        <location evidence="2">Membrane</location>
        <topology evidence="2">Multi-pass membrane protein</topology>
    </subcellularLocation>
</comment>
<evidence type="ECO:0000256" key="6">
    <source>
        <dbReference type="ARBA" id="ARBA00022719"/>
    </source>
</evidence>
<protein>
    <recommendedName>
        <fullName evidence="11">NADH-quinone oxidoreductase subunit K</fullName>
        <ecNumber evidence="11">7.1.1.-</ecNumber>
    </recommendedName>
    <alternativeName>
        <fullName evidence="11">NADH dehydrogenase I subunit K</fullName>
    </alternativeName>
    <alternativeName>
        <fullName evidence="11">NDH-1 subunit K</fullName>
    </alternativeName>
</protein>
<organism evidence="12 13">
    <name type="scientific">Chthoniobacter flavus Ellin428</name>
    <dbReference type="NCBI Taxonomy" id="497964"/>
    <lineage>
        <taxon>Bacteria</taxon>
        <taxon>Pseudomonadati</taxon>
        <taxon>Verrucomicrobiota</taxon>
        <taxon>Spartobacteria</taxon>
        <taxon>Chthoniobacterales</taxon>
        <taxon>Chthoniobacteraceae</taxon>
        <taxon>Chthoniobacter</taxon>
    </lineage>
</organism>
<dbReference type="InterPro" id="IPR039428">
    <property type="entry name" value="NUOK/Mnh_C1-like"/>
</dbReference>
<keyword evidence="5 11" id="KW-0812">Transmembrane</keyword>
<evidence type="ECO:0000256" key="9">
    <source>
        <dbReference type="ARBA" id="ARBA00023027"/>
    </source>
</evidence>
<dbReference type="PANTHER" id="PTHR11434:SF21">
    <property type="entry name" value="NADH DEHYDROGENASE SUBUNIT 4L-RELATED"/>
    <property type="match status" value="1"/>
</dbReference>
<keyword evidence="13" id="KW-1185">Reference proteome</keyword>
<dbReference type="EC" id="7.1.1.-" evidence="11"/>
<proteinExistence type="inferred from homology"/>
<dbReference type="NCBIfam" id="NF004323">
    <property type="entry name" value="PRK05715.1-5"/>
    <property type="match status" value="1"/>
</dbReference>
<dbReference type="GO" id="GO:0030964">
    <property type="term" value="C:NADH dehydrogenase complex"/>
    <property type="evidence" value="ECO:0007669"/>
    <property type="project" value="TreeGrafter"/>
</dbReference>
<keyword evidence="11 12" id="KW-0830">Ubiquinone</keyword>
<evidence type="ECO:0000256" key="1">
    <source>
        <dbReference type="ARBA" id="ARBA00002378"/>
    </source>
</evidence>
<dbReference type="FunFam" id="1.10.287.3510:FF:000001">
    <property type="entry name" value="NADH-quinone oxidoreductase subunit K"/>
    <property type="match status" value="1"/>
</dbReference>
<keyword evidence="6 11" id="KW-0874">Quinone</keyword>
<keyword evidence="4 11" id="KW-0813">Transport</keyword>
<dbReference type="NCBIfam" id="NF004320">
    <property type="entry name" value="PRK05715.1-2"/>
    <property type="match status" value="1"/>
</dbReference>
<evidence type="ECO:0000313" key="12">
    <source>
        <dbReference type="EMBL" id="EDY22407.1"/>
    </source>
</evidence>
<dbReference type="FunCoup" id="B4CV19">
    <property type="interactions" value="243"/>
</dbReference>
<evidence type="ECO:0000256" key="3">
    <source>
        <dbReference type="ARBA" id="ARBA00010519"/>
    </source>
</evidence>
<dbReference type="Pfam" id="PF00420">
    <property type="entry name" value="Oxidored_q2"/>
    <property type="match status" value="1"/>
</dbReference>
<name>B4CV19_9BACT</name>
<gene>
    <name evidence="11" type="primary">nuoK</name>
    <name evidence="12" type="ORF">CfE428DRAFT_0532</name>
</gene>
<evidence type="ECO:0000256" key="2">
    <source>
        <dbReference type="ARBA" id="ARBA00004141"/>
    </source>
</evidence>
<dbReference type="GO" id="GO:0050136">
    <property type="term" value="F:NADH dehydrogenase (quinone) (non-electrogenic) activity"/>
    <property type="evidence" value="ECO:0007669"/>
    <property type="project" value="UniProtKB-UniRule"/>
</dbReference>
<dbReference type="HAMAP" id="MF_01456">
    <property type="entry name" value="NDH1_NuoK"/>
    <property type="match status" value="1"/>
</dbReference>
<evidence type="ECO:0000256" key="10">
    <source>
        <dbReference type="ARBA" id="ARBA00023136"/>
    </source>
</evidence>
<keyword evidence="9 11" id="KW-0520">NAD</keyword>
<evidence type="ECO:0000256" key="4">
    <source>
        <dbReference type="ARBA" id="ARBA00022448"/>
    </source>
</evidence>
<evidence type="ECO:0000256" key="7">
    <source>
        <dbReference type="ARBA" id="ARBA00022967"/>
    </source>
</evidence>
<comment type="subunit">
    <text evidence="11">NDH-1 is composed of 14 different subunits. Subunits NuoA, H, J, K, L, M, N constitute the membrane sector of the complex.</text>
</comment>
<dbReference type="eggNOG" id="COG0713">
    <property type="taxonomic scope" value="Bacteria"/>
</dbReference>
<evidence type="ECO:0000256" key="5">
    <source>
        <dbReference type="ARBA" id="ARBA00022692"/>
    </source>
</evidence>
<dbReference type="Gene3D" id="1.10.287.3510">
    <property type="match status" value="1"/>
</dbReference>
<comment type="similarity">
    <text evidence="3 11">Belongs to the complex I subunit 4L family.</text>
</comment>
<comment type="function">
    <text evidence="1 11">NDH-1 shuttles electrons from NADH, via FMN and iron-sulfur (Fe-S) centers, to quinones in the respiratory chain. The immediate electron acceptor for the enzyme in this species is believed to be ubiquinone. Couples the redox reaction to proton translocation (for every two electrons transferred, four hydrogen ions are translocated across the cytoplasmic membrane), and thus conserves the redox energy in a proton gradient.</text>
</comment>
<evidence type="ECO:0000256" key="8">
    <source>
        <dbReference type="ARBA" id="ARBA00022989"/>
    </source>
</evidence>